<dbReference type="Proteomes" id="UP001597427">
    <property type="component" value="Unassembled WGS sequence"/>
</dbReference>
<comment type="caution">
    <text evidence="8">Lacks conserved residue(s) required for the propagation of feature annotation.</text>
</comment>
<dbReference type="PROSITE" id="PS01326">
    <property type="entry name" value="DAP_EPIMERASE"/>
    <property type="match status" value="1"/>
</dbReference>
<comment type="subcellular location">
    <subcellularLocation>
        <location evidence="8">Cytoplasm</location>
    </subcellularLocation>
</comment>
<gene>
    <name evidence="8 10" type="primary">dapF</name>
    <name evidence="10" type="ORF">ACFSR0_03090</name>
</gene>
<dbReference type="InterPro" id="IPR001653">
    <property type="entry name" value="DAP_epimerase_DapF"/>
</dbReference>
<organism evidence="10 11">
    <name type="scientific">Enterococcus camelliae</name>
    <dbReference type="NCBI Taxonomy" id="453959"/>
    <lineage>
        <taxon>Bacteria</taxon>
        <taxon>Bacillati</taxon>
        <taxon>Bacillota</taxon>
        <taxon>Bacilli</taxon>
        <taxon>Lactobacillales</taxon>
        <taxon>Enterococcaceae</taxon>
        <taxon>Enterococcus</taxon>
    </lineage>
</organism>
<comment type="function">
    <text evidence="8">Catalyzes the stereoinversion of LL-2,6-diaminopimelate (L,L-DAP) to meso-diaminopimelate (meso-DAP), a precursor of L-lysine and an essential component of the bacterial peptidoglycan.</text>
</comment>
<evidence type="ECO:0000256" key="1">
    <source>
        <dbReference type="ARBA" id="ARBA00005196"/>
    </source>
</evidence>
<feature type="binding site" evidence="8">
    <location>
        <begin position="77"/>
        <end position="78"/>
    </location>
    <ligand>
        <name>substrate</name>
    </ligand>
</feature>
<feature type="active site" description="Proton donor" evidence="8">
    <location>
        <position position="76"/>
    </location>
</feature>
<feature type="binding site" evidence="8">
    <location>
        <position position="13"/>
    </location>
    <ligand>
        <name>substrate</name>
    </ligand>
</feature>
<dbReference type="SUPFAM" id="SSF54506">
    <property type="entry name" value="Diaminopimelate epimerase-like"/>
    <property type="match status" value="2"/>
</dbReference>
<dbReference type="Gene3D" id="3.10.310.10">
    <property type="entry name" value="Diaminopimelate Epimerase, Chain A, domain 1"/>
    <property type="match status" value="2"/>
</dbReference>
<keyword evidence="11" id="KW-1185">Reference proteome</keyword>
<keyword evidence="4 8" id="KW-0028">Amino-acid biosynthesis</keyword>
<reference evidence="11" key="1">
    <citation type="journal article" date="2019" name="Int. J. Syst. Evol. Microbiol.">
        <title>The Global Catalogue of Microorganisms (GCM) 10K type strain sequencing project: providing services to taxonomists for standard genome sequencing and annotation.</title>
        <authorList>
            <consortium name="The Broad Institute Genomics Platform"/>
            <consortium name="The Broad Institute Genome Sequencing Center for Infectious Disease"/>
            <person name="Wu L."/>
            <person name="Ma J."/>
        </authorList>
    </citation>
    <scope>NUCLEOTIDE SEQUENCE [LARGE SCALE GENOMIC DNA]</scope>
    <source>
        <strain evidence="11">TISTR 932</strain>
    </source>
</reference>
<protein>
    <recommendedName>
        <fullName evidence="3 8">Diaminopimelate epimerase</fullName>
        <shortName evidence="8">DAP epimerase</shortName>
        <ecNumber evidence="3 8">5.1.1.7</ecNumber>
    </recommendedName>
    <alternativeName>
        <fullName evidence="8">PLP-independent amino acid racemase</fullName>
    </alternativeName>
</protein>
<dbReference type="EC" id="5.1.1.7" evidence="3 8"/>
<dbReference type="InterPro" id="IPR018510">
    <property type="entry name" value="DAP_epimerase_AS"/>
</dbReference>
<name>A0ABW5THN3_9ENTE</name>
<feature type="site" description="Could be important to modulate the pK values of the two catalytic cysteine residues" evidence="8">
    <location>
        <position position="153"/>
    </location>
</feature>
<dbReference type="GO" id="GO:0008837">
    <property type="term" value="F:diaminopimelate epimerase activity"/>
    <property type="evidence" value="ECO:0007669"/>
    <property type="project" value="UniProtKB-EC"/>
</dbReference>
<dbReference type="NCBIfam" id="TIGR00652">
    <property type="entry name" value="DapF"/>
    <property type="match status" value="1"/>
</dbReference>
<keyword evidence="6 8" id="KW-0413">Isomerase</keyword>
<evidence type="ECO:0000256" key="5">
    <source>
        <dbReference type="ARBA" id="ARBA00023154"/>
    </source>
</evidence>
<feature type="binding site" evidence="8">
    <location>
        <begin position="216"/>
        <end position="217"/>
    </location>
    <ligand>
        <name>substrate</name>
    </ligand>
</feature>
<evidence type="ECO:0000256" key="4">
    <source>
        <dbReference type="ARBA" id="ARBA00022605"/>
    </source>
</evidence>
<comment type="catalytic activity">
    <reaction evidence="7 8">
        <text>(2S,6S)-2,6-diaminopimelate = meso-2,6-diaminopimelate</text>
        <dbReference type="Rhea" id="RHEA:15393"/>
        <dbReference type="ChEBI" id="CHEBI:57609"/>
        <dbReference type="ChEBI" id="CHEBI:57791"/>
        <dbReference type="EC" id="5.1.1.7"/>
    </reaction>
</comment>
<evidence type="ECO:0000256" key="2">
    <source>
        <dbReference type="ARBA" id="ARBA00010219"/>
    </source>
</evidence>
<comment type="caution">
    <text evidence="10">The sequence shown here is derived from an EMBL/GenBank/DDBJ whole genome shotgun (WGS) entry which is preliminary data.</text>
</comment>
<evidence type="ECO:0000313" key="11">
    <source>
        <dbReference type="Proteomes" id="UP001597427"/>
    </source>
</evidence>
<comment type="similarity">
    <text evidence="2 8">Belongs to the diaminopimelate epimerase family.</text>
</comment>
<dbReference type="HAMAP" id="MF_00197">
    <property type="entry name" value="DAP_epimerase"/>
    <property type="match status" value="1"/>
</dbReference>
<evidence type="ECO:0000256" key="7">
    <source>
        <dbReference type="ARBA" id="ARBA00051712"/>
    </source>
</evidence>
<evidence type="ECO:0000256" key="9">
    <source>
        <dbReference type="PROSITE-ProRule" id="PRU10125"/>
    </source>
</evidence>
<dbReference type="PANTHER" id="PTHR31689">
    <property type="entry name" value="DIAMINOPIMELATE EPIMERASE, CHLOROPLASTIC"/>
    <property type="match status" value="1"/>
</dbReference>
<dbReference type="PANTHER" id="PTHR31689:SF0">
    <property type="entry name" value="DIAMINOPIMELATE EPIMERASE"/>
    <property type="match status" value="1"/>
</dbReference>
<keyword evidence="5 8" id="KW-0457">Lysine biosynthesis</keyword>
<feature type="active site" evidence="9">
    <location>
        <position position="76"/>
    </location>
</feature>
<evidence type="ECO:0000256" key="6">
    <source>
        <dbReference type="ARBA" id="ARBA00023235"/>
    </source>
</evidence>
<feature type="active site" description="Proton acceptor" evidence="8">
    <location>
        <position position="215"/>
    </location>
</feature>
<comment type="subunit">
    <text evidence="8">Homodimer.</text>
</comment>
<feature type="binding site" evidence="8">
    <location>
        <position position="67"/>
    </location>
    <ligand>
        <name>substrate</name>
    </ligand>
</feature>
<feature type="binding site" evidence="8">
    <location>
        <begin position="205"/>
        <end position="206"/>
    </location>
    <ligand>
        <name>substrate</name>
    </ligand>
</feature>
<dbReference type="EMBL" id="JBHUMO010000016">
    <property type="protein sequence ID" value="MFD2728424.1"/>
    <property type="molecule type" value="Genomic_DNA"/>
</dbReference>
<dbReference type="RefSeq" id="WP_379979808.1">
    <property type="nucleotide sequence ID" value="NZ_JBHUMO010000016.1"/>
</dbReference>
<evidence type="ECO:0000256" key="8">
    <source>
        <dbReference type="HAMAP-Rule" id="MF_00197"/>
    </source>
</evidence>
<evidence type="ECO:0000256" key="3">
    <source>
        <dbReference type="ARBA" id="ARBA00013080"/>
    </source>
</evidence>
<proteinExistence type="inferred from homology"/>
<feature type="binding site" evidence="8">
    <location>
        <position position="187"/>
    </location>
    <ligand>
        <name>substrate</name>
    </ligand>
</feature>
<accession>A0ABW5THN3</accession>
<dbReference type="Pfam" id="PF01678">
    <property type="entry name" value="DAP_epimerase"/>
    <property type="match status" value="2"/>
</dbReference>
<feature type="site" description="Could be important to modulate the pK values of the two catalytic cysteine residues" evidence="8">
    <location>
        <position position="205"/>
    </location>
</feature>
<evidence type="ECO:0000313" key="10">
    <source>
        <dbReference type="EMBL" id="MFD2728424.1"/>
    </source>
</evidence>
<comment type="pathway">
    <text evidence="1 8">Amino-acid biosynthesis; L-lysine biosynthesis via DAP pathway; DL-2,6-diaminopimelate from LL-2,6-diaminopimelate: step 1/1.</text>
</comment>
<sequence>MKIPFYKMQGAGNDFIVVDNQQLQLTREQLVTLTKKICQRRISVGSDALMVVDTPQKNGDVRMVFFNADGTEAEMCGNGARCLARYAFEKKLAGDAMVIETVAGDVPAWRLTERTYKVELNEPTVEQFNLEYEDNGTTQVIDYVELGNPGLPHVVVRCDELWTKPLEAFEPFARNLRHWSKLPKGANVNLYAIDHQGKILLRTFERGVEGFTLACGTGAGATAYSLVQKGLVPNTTVSLHTLGGILEVDVQDHQLFLSGDTNIIVEGSIMDEDLNI</sequence>
<keyword evidence="8" id="KW-0963">Cytoplasm</keyword>